<dbReference type="AlphaFoldDB" id="A0AA40ELF0"/>
<sequence length="326" mass="36905">MPRSPADDQDTSTLFSRLPLEIRRLIYLEVWRDYVHFPGQPGVPGLRLHLYNDGLEDAYGVLRHARCLVHKGSPAEHDSQIMPSPFETTHGSYAIPTWYLFAWHLRKHWGNHWKCQSAIMQRWVPATGAEVAPERSPFLAVFLTCKKMYWEAIASLFNHTTLVFTSSEDAYRFFVHDQHPFADGVRSLELNFTNPNDHLFLAPVQRETPACDAADEPNEAEPGTSTVVHVFSRIEVFGPKMWAELLQGLQAATPGLRDLDIVIGGRLQRDLVLDAFGGSGPDGDVQDQLTDQKEESGWAIPGRVEVMFTTDGLRYLQHGRKMVAQR</sequence>
<proteinExistence type="predicted"/>
<keyword evidence="2" id="KW-1185">Reference proteome</keyword>
<gene>
    <name evidence="1" type="ORF">B0T18DRAFT_330745</name>
</gene>
<evidence type="ECO:0000313" key="2">
    <source>
        <dbReference type="Proteomes" id="UP001172155"/>
    </source>
</evidence>
<accession>A0AA40ELF0</accession>
<evidence type="ECO:0000313" key="1">
    <source>
        <dbReference type="EMBL" id="KAK0741519.1"/>
    </source>
</evidence>
<dbReference type="EMBL" id="JAUKUD010000006">
    <property type="protein sequence ID" value="KAK0741519.1"/>
    <property type="molecule type" value="Genomic_DNA"/>
</dbReference>
<dbReference type="Proteomes" id="UP001172155">
    <property type="component" value="Unassembled WGS sequence"/>
</dbReference>
<comment type="caution">
    <text evidence="1">The sequence shown here is derived from an EMBL/GenBank/DDBJ whole genome shotgun (WGS) entry which is preliminary data.</text>
</comment>
<reference evidence="1" key="1">
    <citation type="submission" date="2023-06" db="EMBL/GenBank/DDBJ databases">
        <title>Genome-scale phylogeny and comparative genomics of the fungal order Sordariales.</title>
        <authorList>
            <consortium name="Lawrence Berkeley National Laboratory"/>
            <person name="Hensen N."/>
            <person name="Bonometti L."/>
            <person name="Westerberg I."/>
            <person name="Brannstrom I.O."/>
            <person name="Guillou S."/>
            <person name="Cros-Aarteil S."/>
            <person name="Calhoun S."/>
            <person name="Haridas S."/>
            <person name="Kuo A."/>
            <person name="Mondo S."/>
            <person name="Pangilinan J."/>
            <person name="Riley R."/>
            <person name="LaButti K."/>
            <person name="Andreopoulos B."/>
            <person name="Lipzen A."/>
            <person name="Chen C."/>
            <person name="Yanf M."/>
            <person name="Daum C."/>
            <person name="Ng V."/>
            <person name="Clum A."/>
            <person name="Steindorff A."/>
            <person name="Ohm R."/>
            <person name="Martin F."/>
            <person name="Silar P."/>
            <person name="Natvig D."/>
            <person name="Lalanne C."/>
            <person name="Gautier V."/>
            <person name="Ament-velasquez S.L."/>
            <person name="Kruys A."/>
            <person name="Hutchinson M.I."/>
            <person name="Powell A.J."/>
            <person name="Barry K."/>
            <person name="Miller A.N."/>
            <person name="Grigoriev I.V."/>
            <person name="Debuchy R."/>
            <person name="Gladieux P."/>
            <person name="Thoren M.H."/>
            <person name="Johannesson H."/>
        </authorList>
    </citation>
    <scope>NUCLEOTIDE SEQUENCE</scope>
    <source>
        <strain evidence="1">SMH3187-1</strain>
    </source>
</reference>
<protein>
    <submittedName>
        <fullName evidence="1">Uncharacterized protein</fullName>
    </submittedName>
</protein>
<name>A0AA40ELF0_9PEZI</name>
<dbReference type="PANTHER" id="PTHR38790">
    <property type="entry name" value="2EXR DOMAIN-CONTAINING PROTEIN-RELATED"/>
    <property type="match status" value="1"/>
</dbReference>
<organism evidence="1 2">
    <name type="scientific">Schizothecium vesticola</name>
    <dbReference type="NCBI Taxonomy" id="314040"/>
    <lineage>
        <taxon>Eukaryota</taxon>
        <taxon>Fungi</taxon>
        <taxon>Dikarya</taxon>
        <taxon>Ascomycota</taxon>
        <taxon>Pezizomycotina</taxon>
        <taxon>Sordariomycetes</taxon>
        <taxon>Sordariomycetidae</taxon>
        <taxon>Sordariales</taxon>
        <taxon>Schizotheciaceae</taxon>
        <taxon>Schizothecium</taxon>
    </lineage>
</organism>